<proteinExistence type="inferred from homology"/>
<evidence type="ECO:0000313" key="3">
    <source>
        <dbReference type="Proteomes" id="UP000215506"/>
    </source>
</evidence>
<sequence>MASRFSVDLEQMDHIVSRLSGLAGFIEDHLSDIEQRVASLQGTGWEGVAARAYDDAHREWISGAKELVEGVKDMSDAAREAHSAYSRALELNWRMLQSGQR</sequence>
<dbReference type="Proteomes" id="UP000215506">
    <property type="component" value="Unassembled WGS sequence"/>
</dbReference>
<dbReference type="AlphaFoldDB" id="A0A231HC88"/>
<protein>
    <recommendedName>
        <fullName evidence="1">ESAT-6-like protein</fullName>
    </recommendedName>
</protein>
<dbReference type="RefSeq" id="WP_094024733.1">
    <property type="nucleotide sequence ID" value="NZ_NGAF01000002.1"/>
</dbReference>
<keyword evidence="3" id="KW-1185">Reference proteome</keyword>
<dbReference type="Pfam" id="PF06013">
    <property type="entry name" value="WXG100"/>
    <property type="match status" value="1"/>
</dbReference>
<gene>
    <name evidence="2" type="ORF">B7C42_01523</name>
</gene>
<organism evidence="2 3">
    <name type="scientific">Nocardia cerradoensis</name>
    <dbReference type="NCBI Taxonomy" id="85688"/>
    <lineage>
        <taxon>Bacteria</taxon>
        <taxon>Bacillati</taxon>
        <taxon>Actinomycetota</taxon>
        <taxon>Actinomycetes</taxon>
        <taxon>Mycobacteriales</taxon>
        <taxon>Nocardiaceae</taxon>
        <taxon>Nocardia</taxon>
    </lineage>
</organism>
<evidence type="ECO:0000313" key="2">
    <source>
        <dbReference type="EMBL" id="OXR46553.1"/>
    </source>
</evidence>
<reference evidence="2 3" key="1">
    <citation type="submission" date="2017-07" db="EMBL/GenBank/DDBJ databases">
        <title>First draft Genome Sequence of Nocardia cerradoensis isolated from human infection.</title>
        <authorList>
            <person name="Carrasco G."/>
        </authorList>
    </citation>
    <scope>NUCLEOTIDE SEQUENCE [LARGE SCALE GENOMIC DNA]</scope>
    <source>
        <strain evidence="2 3">CNM20130759</strain>
    </source>
</reference>
<comment type="caution">
    <text evidence="2">The sequence shown here is derived from an EMBL/GenBank/DDBJ whole genome shotgun (WGS) entry which is preliminary data.</text>
</comment>
<dbReference type="SUPFAM" id="SSF140453">
    <property type="entry name" value="EsxAB dimer-like"/>
    <property type="match status" value="1"/>
</dbReference>
<dbReference type="Gene3D" id="1.10.287.1060">
    <property type="entry name" value="ESAT-6-like"/>
    <property type="match status" value="1"/>
</dbReference>
<accession>A0A231HC88</accession>
<comment type="similarity">
    <text evidence="1">Belongs to the WXG100 family.</text>
</comment>
<evidence type="ECO:0000256" key="1">
    <source>
        <dbReference type="RuleBase" id="RU362001"/>
    </source>
</evidence>
<name>A0A231HC88_9NOCA</name>
<dbReference type="InterPro" id="IPR036689">
    <property type="entry name" value="ESAT-6-like_sf"/>
</dbReference>
<dbReference type="InterPro" id="IPR010310">
    <property type="entry name" value="T7SS_ESAT-6-like"/>
</dbReference>
<dbReference type="NCBIfam" id="TIGR03930">
    <property type="entry name" value="WXG100_ESAT6"/>
    <property type="match status" value="1"/>
</dbReference>
<dbReference type="EMBL" id="NGAF01000002">
    <property type="protein sequence ID" value="OXR46553.1"/>
    <property type="molecule type" value="Genomic_DNA"/>
</dbReference>